<feature type="chain" id="PRO_5031507161" evidence="1">
    <location>
        <begin position="24"/>
        <end position="92"/>
    </location>
</feature>
<dbReference type="AlphaFoldDB" id="A0A7W9BI16"/>
<protein>
    <submittedName>
        <fullName evidence="2">Uncharacterized protein</fullName>
    </submittedName>
</protein>
<feature type="signal peptide" evidence="1">
    <location>
        <begin position="1"/>
        <end position="23"/>
    </location>
</feature>
<evidence type="ECO:0000313" key="3">
    <source>
        <dbReference type="Proteomes" id="UP000535415"/>
    </source>
</evidence>
<gene>
    <name evidence="2" type="ORF">FHS72_000493</name>
</gene>
<name>A0A7W9BI16_9RHOB</name>
<dbReference type="RefSeq" id="WP_183524982.1">
    <property type="nucleotide sequence ID" value="NZ_JACIJM010000001.1"/>
</dbReference>
<reference evidence="2 3" key="1">
    <citation type="submission" date="2020-08" db="EMBL/GenBank/DDBJ databases">
        <title>Genomic Encyclopedia of Type Strains, Phase IV (KMG-IV): sequencing the most valuable type-strain genomes for metagenomic binning, comparative biology and taxonomic classification.</title>
        <authorList>
            <person name="Goeker M."/>
        </authorList>
    </citation>
    <scope>NUCLEOTIDE SEQUENCE [LARGE SCALE GENOMIC DNA]</scope>
    <source>
        <strain evidence="2 3">DSM 101064</strain>
    </source>
</reference>
<keyword evidence="1" id="KW-0732">Signal</keyword>
<accession>A0A7W9BI16</accession>
<comment type="caution">
    <text evidence="2">The sequence shown here is derived from an EMBL/GenBank/DDBJ whole genome shotgun (WGS) entry which is preliminary data.</text>
</comment>
<evidence type="ECO:0000256" key="1">
    <source>
        <dbReference type="SAM" id="SignalP"/>
    </source>
</evidence>
<sequence length="92" mass="9882">MNTFVKASALSLFAMTAATTAFADGHETADMVTCAEFAALDRQEQTSTLNELYGEVEGVERDDDTISSIMLSCNGNDEKALADVLEQQPQEG</sequence>
<dbReference type="Proteomes" id="UP000535415">
    <property type="component" value="Unassembled WGS sequence"/>
</dbReference>
<proteinExistence type="predicted"/>
<keyword evidence="3" id="KW-1185">Reference proteome</keyword>
<organism evidence="2 3">
    <name type="scientific">Yoonia ponticola</name>
    <dbReference type="NCBI Taxonomy" id="1524255"/>
    <lineage>
        <taxon>Bacteria</taxon>
        <taxon>Pseudomonadati</taxon>
        <taxon>Pseudomonadota</taxon>
        <taxon>Alphaproteobacteria</taxon>
        <taxon>Rhodobacterales</taxon>
        <taxon>Paracoccaceae</taxon>
        <taxon>Yoonia</taxon>
    </lineage>
</organism>
<evidence type="ECO:0000313" key="2">
    <source>
        <dbReference type="EMBL" id="MBB5720889.1"/>
    </source>
</evidence>
<dbReference type="EMBL" id="JACIJM010000001">
    <property type="protein sequence ID" value="MBB5720889.1"/>
    <property type="molecule type" value="Genomic_DNA"/>
</dbReference>